<evidence type="ECO:0000256" key="4">
    <source>
        <dbReference type="ARBA" id="ARBA00022741"/>
    </source>
</evidence>
<dbReference type="PRINTS" id="PR01044">
    <property type="entry name" value="TRNASYNTHGA"/>
</dbReference>
<dbReference type="PROSITE" id="PS50861">
    <property type="entry name" value="AA_TRNA_LIGASE_II_GLYAB"/>
    <property type="match status" value="2"/>
</dbReference>
<dbReference type="Gene3D" id="1.20.58.180">
    <property type="entry name" value="Class II aaRS and biotin synthetases, domain 2"/>
    <property type="match status" value="1"/>
</dbReference>
<dbReference type="PANTHER" id="PTHR30075">
    <property type="entry name" value="GLYCYL-TRNA SYNTHETASE"/>
    <property type="match status" value="1"/>
</dbReference>
<keyword evidence="7" id="KW-0030">Aminoacyl-tRNA synthetase</keyword>
<dbReference type="PANTHER" id="PTHR30075:SF2">
    <property type="entry name" value="GLYCINE--TRNA LIGASE, CHLOROPLASTIC_MITOCHONDRIAL 2"/>
    <property type="match status" value="1"/>
</dbReference>
<dbReference type="NCBIfam" id="TIGR00388">
    <property type="entry name" value="glyQ"/>
    <property type="match status" value="1"/>
</dbReference>
<dbReference type="Gene3D" id="3.30.930.10">
    <property type="entry name" value="Bira Bifunctional Protein, Domain 2"/>
    <property type="match status" value="1"/>
</dbReference>
<reference evidence="10" key="1">
    <citation type="submission" date="2021-01" db="EMBL/GenBank/DDBJ databases">
        <authorList>
            <person name="Corre E."/>
            <person name="Pelletier E."/>
            <person name="Niang G."/>
            <person name="Scheremetjew M."/>
            <person name="Finn R."/>
            <person name="Kale V."/>
            <person name="Holt S."/>
            <person name="Cochrane G."/>
            <person name="Meng A."/>
            <person name="Brown T."/>
            <person name="Cohen L."/>
        </authorList>
    </citation>
    <scope>NUCLEOTIDE SEQUENCE</scope>
    <source>
        <strain evidence="10">Clade-A-BCC118000</strain>
    </source>
</reference>
<evidence type="ECO:0000256" key="9">
    <source>
        <dbReference type="SAM" id="MobiDB-lite"/>
    </source>
</evidence>
<evidence type="ECO:0000256" key="2">
    <source>
        <dbReference type="ARBA" id="ARBA00012829"/>
    </source>
</evidence>
<dbReference type="AlphaFoldDB" id="A0A7R9T4W2"/>
<evidence type="ECO:0000256" key="6">
    <source>
        <dbReference type="ARBA" id="ARBA00022917"/>
    </source>
</evidence>
<evidence type="ECO:0000256" key="5">
    <source>
        <dbReference type="ARBA" id="ARBA00022840"/>
    </source>
</evidence>
<keyword evidence="5" id="KW-0067">ATP-binding</keyword>
<feature type="region of interest" description="Disordered" evidence="9">
    <location>
        <begin position="1"/>
        <end position="52"/>
    </location>
</feature>
<feature type="compositionally biased region" description="Low complexity" evidence="9">
    <location>
        <begin position="28"/>
        <end position="50"/>
    </location>
</feature>
<evidence type="ECO:0000256" key="3">
    <source>
        <dbReference type="ARBA" id="ARBA00022598"/>
    </source>
</evidence>
<dbReference type="EC" id="6.1.1.14" evidence="2"/>
<organism evidence="10">
    <name type="scientific">Ostreococcus sp. 'lucimarinus'</name>
    <dbReference type="NCBI Taxonomy" id="242159"/>
    <lineage>
        <taxon>Eukaryota</taxon>
        <taxon>Viridiplantae</taxon>
        <taxon>Chlorophyta</taxon>
        <taxon>Mamiellophyceae</taxon>
        <taxon>Mamiellales</taxon>
        <taxon>Bathycoccaceae</taxon>
        <taxon>Ostreococcus</taxon>
    </lineage>
</organism>
<dbReference type="GO" id="GO:0005739">
    <property type="term" value="C:mitochondrion"/>
    <property type="evidence" value="ECO:0007669"/>
    <property type="project" value="TreeGrafter"/>
</dbReference>
<dbReference type="HAMAP" id="MF_00254">
    <property type="entry name" value="Gly_tRNA_synth_alpha"/>
    <property type="match status" value="1"/>
</dbReference>
<dbReference type="SUPFAM" id="SSF109604">
    <property type="entry name" value="HD-domain/PDEase-like"/>
    <property type="match status" value="1"/>
</dbReference>
<dbReference type="GO" id="GO:0006426">
    <property type="term" value="P:glycyl-tRNA aminoacylation"/>
    <property type="evidence" value="ECO:0007669"/>
    <property type="project" value="InterPro"/>
</dbReference>
<gene>
    <name evidence="10" type="ORF">OLUC0939_LOCUS5788</name>
</gene>
<dbReference type="GO" id="GO:0004820">
    <property type="term" value="F:glycine-tRNA ligase activity"/>
    <property type="evidence" value="ECO:0007669"/>
    <property type="project" value="UniProtKB-EC"/>
</dbReference>
<dbReference type="NCBIfam" id="TIGR00211">
    <property type="entry name" value="glyS"/>
    <property type="match status" value="1"/>
</dbReference>
<comment type="similarity">
    <text evidence="1">Belongs to the class-II aminoacyl-tRNA synthetase family.</text>
</comment>
<dbReference type="InterPro" id="IPR045864">
    <property type="entry name" value="aa-tRNA-synth_II/BPL/LPL"/>
</dbReference>
<dbReference type="InterPro" id="IPR002310">
    <property type="entry name" value="Gly-tRNA_ligase_asu"/>
</dbReference>
<accession>A0A7R9T4W2</accession>
<keyword evidence="3" id="KW-0436">Ligase</keyword>
<sequence length="1051" mass="113502">MPARGVRALMSPVSTTSTTRARGRVVRRSAATTSGTSAAPATSGESATTTARKDVPTFQDAILRLQEYWSSRGCAIVLPHNTEVGAGTMNPATFLRALGPEPWNVCYPEPSVRPDDSRYGENPNRVQKHTQFQVILKPAPENVQELYLGSLEALGIDTGAHDVRFVEDNWESPVLGAWGLGWEVWMDGMEVTQFTYFQQCGSLKVAPTAVEITYGLERILMALQGVDHFKDIAYNDMMTYGEMRMQEEYEMSVFNLDQASVETHRSRFELADKEALRMLEARLPLPAFDNLLKASHAFNVLDARGAVGVTERQKLFASMRKLARETAQLWVARREELGYPLGLSEAPPAKSLVENTGAIPTAPADCVIELGTEELPPQDVTSTSRQFHEAVDALLKAEGLTHAGISVGATPRRFTLSIKALSAGQANVEERVRGPPLSRAFEEDGTTPSKAAQGFCKKNGVDAGALEKDGEYVWAVVKKEGRSAVAVLEEALPKIIAAINFPRAMRWTTNSEAAFSRPLRWLFGVHGDHHLTFEALGVHSGTTTRLLRTRGDVTDTYSAANAAEYHALLAKDSIVLSFEDRMSSIWSEAKAAAKTVGGEIPDSAGEGLLEEVANLVEAPNLVMGDFEEAFLTLPKEVLVMVMRKHQRYFPVEGADGALKPHFITFANGSCDKGVVKHGNEAVLRARYEDAKFFYETDLKKPLAEFKPELSGITFQQELGNMLEKTQRVEGLVADVAAALGYGPDVVAPATVAAGLARADLATAMVMELTALAGTMGRHYAQKEGLPANVSEAIFEACLPRSAGDALPSTPAGITVAVADRLDTLIGLFAVVGGPKASADPFGLRRAAYGLVQTIVNSGATCDLRSLIELAAAKQPVEVSNERIEECVTFITRRLEQLFIDAGNDVECVRAVLKERGGSPALASASISELVAVDGKALETCVRVLSRPTRLVRGKMDANADLRINEASFECEEERALHAAYVAARAKIVDGCSVTDMISAVCEMDNAATAFFDNVFVMADDAELKRNRMALCAAVASLPSGVLDFAELPGGL</sequence>
<protein>
    <recommendedName>
        <fullName evidence="2">glycine--tRNA ligase</fullName>
        <ecNumber evidence="2">6.1.1.14</ecNumber>
    </recommendedName>
</protein>
<dbReference type="GO" id="GO:0005524">
    <property type="term" value="F:ATP binding"/>
    <property type="evidence" value="ECO:0007669"/>
    <property type="project" value="UniProtKB-KW"/>
</dbReference>
<dbReference type="SUPFAM" id="SSF55681">
    <property type="entry name" value="Class II aaRS and biotin synthetases"/>
    <property type="match status" value="1"/>
</dbReference>
<dbReference type="Pfam" id="PF02091">
    <property type="entry name" value="tRNA-synt_2e"/>
    <property type="match status" value="1"/>
</dbReference>
<dbReference type="HAMAP" id="MF_00255">
    <property type="entry name" value="Gly_tRNA_synth_beta"/>
    <property type="match status" value="1"/>
</dbReference>
<dbReference type="NCBIfam" id="NF006827">
    <property type="entry name" value="PRK09348.1"/>
    <property type="match status" value="1"/>
</dbReference>
<dbReference type="InterPro" id="IPR015944">
    <property type="entry name" value="Gly-tRNA-synth_bsu"/>
</dbReference>
<evidence type="ECO:0000313" key="10">
    <source>
        <dbReference type="EMBL" id="CAD8225048.1"/>
    </source>
</evidence>
<dbReference type="GO" id="GO:0009570">
    <property type="term" value="C:chloroplast stroma"/>
    <property type="evidence" value="ECO:0007669"/>
    <property type="project" value="TreeGrafter"/>
</dbReference>
<dbReference type="Pfam" id="PF02092">
    <property type="entry name" value="tRNA_synt_2f"/>
    <property type="match status" value="1"/>
</dbReference>
<name>A0A7R9T4W2_9CHLO</name>
<dbReference type="InterPro" id="IPR006194">
    <property type="entry name" value="Gly-tRNA-synth_heterodimer"/>
</dbReference>
<evidence type="ECO:0000256" key="7">
    <source>
        <dbReference type="ARBA" id="ARBA00023146"/>
    </source>
</evidence>
<keyword evidence="6" id="KW-0648">Protein biosynthesis</keyword>
<keyword evidence="4" id="KW-0547">Nucleotide-binding</keyword>
<evidence type="ECO:0000256" key="8">
    <source>
        <dbReference type="ARBA" id="ARBA00047937"/>
    </source>
</evidence>
<proteinExistence type="inferred from homology"/>
<comment type="catalytic activity">
    <reaction evidence="8">
        <text>tRNA(Gly) + glycine + ATP = glycyl-tRNA(Gly) + AMP + diphosphate</text>
        <dbReference type="Rhea" id="RHEA:16013"/>
        <dbReference type="Rhea" id="RHEA-COMP:9664"/>
        <dbReference type="Rhea" id="RHEA-COMP:9683"/>
        <dbReference type="ChEBI" id="CHEBI:30616"/>
        <dbReference type="ChEBI" id="CHEBI:33019"/>
        <dbReference type="ChEBI" id="CHEBI:57305"/>
        <dbReference type="ChEBI" id="CHEBI:78442"/>
        <dbReference type="ChEBI" id="CHEBI:78522"/>
        <dbReference type="ChEBI" id="CHEBI:456215"/>
        <dbReference type="EC" id="6.1.1.14"/>
    </reaction>
</comment>
<dbReference type="FunFam" id="3.30.930.10:FF:000006">
    <property type="entry name" value="Glycine--tRNA ligase alpha subunit"/>
    <property type="match status" value="1"/>
</dbReference>
<dbReference type="EMBL" id="HBDX01006751">
    <property type="protein sequence ID" value="CAD8225048.1"/>
    <property type="molecule type" value="Transcribed_RNA"/>
</dbReference>
<evidence type="ECO:0000256" key="1">
    <source>
        <dbReference type="ARBA" id="ARBA00008226"/>
    </source>
</evidence>